<dbReference type="PROSITE" id="PS51885">
    <property type="entry name" value="NEPRILYSIN"/>
    <property type="match status" value="1"/>
</dbReference>
<evidence type="ECO:0000256" key="8">
    <source>
        <dbReference type="ARBA" id="ARBA00023049"/>
    </source>
</evidence>
<dbReference type="Gene3D" id="1.10.1380.10">
    <property type="entry name" value="Neutral endopeptidase , domain2"/>
    <property type="match status" value="1"/>
</dbReference>
<comment type="caution">
    <text evidence="11">The sequence shown here is derived from an EMBL/GenBank/DDBJ whole genome shotgun (WGS) entry which is preliminary data.</text>
</comment>
<dbReference type="AlphaFoldDB" id="A0AA39FW67"/>
<proteinExistence type="inferred from homology"/>
<dbReference type="PANTHER" id="PTHR11733">
    <property type="entry name" value="ZINC METALLOPROTEASE FAMILY M13 NEPRILYSIN-RELATED"/>
    <property type="match status" value="1"/>
</dbReference>
<dbReference type="SUPFAM" id="SSF55486">
    <property type="entry name" value="Metalloproteases ('zincins'), catalytic domain"/>
    <property type="match status" value="1"/>
</dbReference>
<evidence type="ECO:0000256" key="2">
    <source>
        <dbReference type="ARBA" id="ARBA00004401"/>
    </source>
</evidence>
<evidence type="ECO:0000313" key="12">
    <source>
        <dbReference type="Proteomes" id="UP001168990"/>
    </source>
</evidence>
<dbReference type="InterPro" id="IPR042089">
    <property type="entry name" value="Peptidase_M13_dom_2"/>
</dbReference>
<dbReference type="GO" id="GO:0005886">
    <property type="term" value="C:plasma membrane"/>
    <property type="evidence" value="ECO:0007669"/>
    <property type="project" value="UniProtKB-SubCell"/>
</dbReference>
<dbReference type="InterPro" id="IPR024079">
    <property type="entry name" value="MetalloPept_cat_dom_sf"/>
</dbReference>
<feature type="domain" description="Peptidase M13 C-terminal" evidence="9">
    <location>
        <begin position="513"/>
        <end position="717"/>
    </location>
</feature>
<dbReference type="CDD" id="cd08662">
    <property type="entry name" value="M13"/>
    <property type="match status" value="1"/>
</dbReference>
<evidence type="ECO:0000256" key="1">
    <source>
        <dbReference type="ARBA" id="ARBA00001947"/>
    </source>
</evidence>
<feature type="domain" description="Peptidase M13 N-terminal" evidence="10">
    <location>
        <begin position="63"/>
        <end position="452"/>
    </location>
</feature>
<gene>
    <name evidence="11" type="ORF">PV328_000771</name>
</gene>
<comment type="similarity">
    <text evidence="3">Belongs to the peptidase M13 family.</text>
</comment>
<dbReference type="GO" id="GO:0046872">
    <property type="term" value="F:metal ion binding"/>
    <property type="evidence" value="ECO:0007669"/>
    <property type="project" value="UniProtKB-KW"/>
</dbReference>
<evidence type="ECO:0000256" key="3">
    <source>
        <dbReference type="ARBA" id="ARBA00007357"/>
    </source>
</evidence>
<organism evidence="11 12">
    <name type="scientific">Microctonus aethiopoides</name>
    <dbReference type="NCBI Taxonomy" id="144406"/>
    <lineage>
        <taxon>Eukaryota</taxon>
        <taxon>Metazoa</taxon>
        <taxon>Ecdysozoa</taxon>
        <taxon>Arthropoda</taxon>
        <taxon>Hexapoda</taxon>
        <taxon>Insecta</taxon>
        <taxon>Pterygota</taxon>
        <taxon>Neoptera</taxon>
        <taxon>Endopterygota</taxon>
        <taxon>Hymenoptera</taxon>
        <taxon>Apocrita</taxon>
        <taxon>Ichneumonoidea</taxon>
        <taxon>Braconidae</taxon>
        <taxon>Euphorinae</taxon>
        <taxon>Microctonus</taxon>
    </lineage>
</organism>
<dbReference type="GO" id="GO:0004222">
    <property type="term" value="F:metalloendopeptidase activity"/>
    <property type="evidence" value="ECO:0007669"/>
    <property type="project" value="InterPro"/>
</dbReference>
<dbReference type="GO" id="GO:0016485">
    <property type="term" value="P:protein processing"/>
    <property type="evidence" value="ECO:0007669"/>
    <property type="project" value="TreeGrafter"/>
</dbReference>
<reference evidence="11" key="1">
    <citation type="journal article" date="2023" name="bioRxiv">
        <title>Scaffold-level genome assemblies of two parasitoid biocontrol wasps reveal the parthenogenesis mechanism and an associated novel virus.</title>
        <authorList>
            <person name="Inwood S."/>
            <person name="Skelly J."/>
            <person name="Guhlin J."/>
            <person name="Harrop T."/>
            <person name="Goldson S."/>
            <person name="Dearden P."/>
        </authorList>
    </citation>
    <scope>NUCLEOTIDE SEQUENCE</scope>
    <source>
        <strain evidence="11">Irish</strain>
        <tissue evidence="11">Whole body</tissue>
    </source>
</reference>
<keyword evidence="12" id="KW-1185">Reference proteome</keyword>
<reference evidence="11" key="2">
    <citation type="submission" date="2023-03" db="EMBL/GenBank/DDBJ databases">
        <authorList>
            <person name="Inwood S.N."/>
            <person name="Skelly J.G."/>
            <person name="Guhlin J."/>
            <person name="Harrop T.W.R."/>
            <person name="Goldson S.G."/>
            <person name="Dearden P.K."/>
        </authorList>
    </citation>
    <scope>NUCLEOTIDE SEQUENCE</scope>
    <source>
        <strain evidence="11">Irish</strain>
        <tissue evidence="11">Whole body</tissue>
    </source>
</reference>
<evidence type="ECO:0000313" key="11">
    <source>
        <dbReference type="EMBL" id="KAK0176656.1"/>
    </source>
</evidence>
<keyword evidence="4" id="KW-0645">Protease</keyword>
<comment type="cofactor">
    <cofactor evidence="1">
        <name>Zn(2+)</name>
        <dbReference type="ChEBI" id="CHEBI:29105"/>
    </cofactor>
</comment>
<dbReference type="Gene3D" id="3.40.390.10">
    <property type="entry name" value="Collagenase (Catalytic Domain)"/>
    <property type="match status" value="1"/>
</dbReference>
<dbReference type="PANTHER" id="PTHR11733:SF224">
    <property type="entry name" value="NEPRILYSIN-2"/>
    <property type="match status" value="1"/>
</dbReference>
<evidence type="ECO:0000256" key="4">
    <source>
        <dbReference type="ARBA" id="ARBA00022670"/>
    </source>
</evidence>
<accession>A0AA39FW67</accession>
<keyword evidence="8" id="KW-0482">Metalloprotease</keyword>
<dbReference type="PRINTS" id="PR00786">
    <property type="entry name" value="NEPRILYSIN"/>
</dbReference>
<evidence type="ECO:0000259" key="9">
    <source>
        <dbReference type="Pfam" id="PF01431"/>
    </source>
</evidence>
<comment type="subcellular location">
    <subcellularLocation>
        <location evidence="2">Cell membrane</location>
        <topology evidence="2">Single-pass type II membrane protein</topology>
    </subcellularLocation>
</comment>
<keyword evidence="6" id="KW-0378">Hydrolase</keyword>
<keyword evidence="5" id="KW-0479">Metal-binding</keyword>
<evidence type="ECO:0000256" key="5">
    <source>
        <dbReference type="ARBA" id="ARBA00022723"/>
    </source>
</evidence>
<dbReference type="InterPro" id="IPR018497">
    <property type="entry name" value="Peptidase_M13_C"/>
</dbReference>
<dbReference type="Pfam" id="PF01431">
    <property type="entry name" value="Peptidase_M13"/>
    <property type="match status" value="1"/>
</dbReference>
<evidence type="ECO:0000256" key="7">
    <source>
        <dbReference type="ARBA" id="ARBA00022833"/>
    </source>
</evidence>
<dbReference type="Pfam" id="PF05649">
    <property type="entry name" value="Peptidase_M13_N"/>
    <property type="match status" value="1"/>
</dbReference>
<evidence type="ECO:0000259" key="10">
    <source>
        <dbReference type="Pfam" id="PF05649"/>
    </source>
</evidence>
<keyword evidence="7" id="KW-0862">Zinc</keyword>
<name>A0AA39FW67_9HYME</name>
<dbReference type="InterPro" id="IPR008753">
    <property type="entry name" value="Peptidase_M13_N"/>
</dbReference>
<evidence type="ECO:0000256" key="6">
    <source>
        <dbReference type="ARBA" id="ARBA00022801"/>
    </source>
</evidence>
<dbReference type="InterPro" id="IPR000718">
    <property type="entry name" value="Peptidase_M13"/>
</dbReference>
<protein>
    <submittedName>
        <fullName evidence="11">Uncharacterized protein</fullName>
    </submittedName>
</protein>
<dbReference type="EMBL" id="JAQQBS010000001">
    <property type="protein sequence ID" value="KAK0176656.1"/>
    <property type="molecule type" value="Genomic_DNA"/>
</dbReference>
<sequence>MANSKSCDAETVAAKTEMLPSTAEALHGESPTIINIPRNLCTTPACINAASEIINNMNSSVNPCDDFYRFACGTFLHKTSIPDDKVSVNTFSVISEQVQEQLKKSIGEPIMPDDTKPIKLVKNLYKSCMDKKAIEDQGVEPLLKILKKLGGWPVLEGDKWDENNFNWIESVYKFRDEGYSVDYFFDFSIGVDLKNSTKRVIDLDQPSLGLSREFLVEGMNDKIVKAYYKYMIDIAVILGAPKEVAKKEMTESLEFEKALANISLPKEKRRNVTLLYNPMTLMELTKNFPSVPWKEYFNRLLAPKVSVDDNEIVIVNVPSYISEFSKLISKTPRRIQANYAMWRAASASVSYLNEDIRKRQLEYATELSGKTEREARWKECIDIVAGSLSLSVGSLYIKKYFDGEAKKNAVEMVDDIRMKFNDILKKVDWMDEKTRKSALDKAASMVSHIAYPDELLDDKKLEDFYSGLELTGDNYLKSILNLTMFGTEYLFGELRKPINKSDWKNHGRSAIVNAFYSSIENSIQFPAAILQGRFFDNNRPKYMNYGAIGFVIGHEITHGFDDQGRQFDKFGNLREWWHPTTKEKYLNKAECIIHQYGNYTDPEVGLKLNGINTQGENIADNGGIKVAYLAYKEWVTRNGEEQILPGLKFSPQQLFWISAANTWCSKYRPETLKLRITTGYHSPGEFRILGPFSNMVEFANDFQCPAGSKMNPKKKCGVW</sequence>
<dbReference type="Proteomes" id="UP001168990">
    <property type="component" value="Unassembled WGS sequence"/>
</dbReference>